<sequence length="331" mass="34611">MSTALPLVTLRTVDDFLGAREGRFFGEGFKRVHHALTDIAVEDGTITATAGLEIPGSWSRKGETTQRPHLSTIDVMLLGAQLTGLYAAHAGRLGPGTPFAVRSCVIKAGRKPQEDDLDTFAVSGRVVEGPADDNVVTMECRIGLLTVRIEAAVGTGRPVWNSWPGDGSYASAAELPGVWNDAPFGVPHRERGQFLTDVEIDTSACLARADLALPTVPAPSSAPGGEPTMVDLFVSALQLAQVLLYSLDGVARADSNTLWMRRTVIGPAAEGAGAAGEGDAGGDGRFEVALSEPTLLESAQGTWRSADVVSTYAGLRLTCSVAHLLPAVPAV</sequence>
<dbReference type="AlphaFoldDB" id="A0A8T4IJ20"/>
<dbReference type="Proteomes" id="UP000675554">
    <property type="component" value="Unassembled WGS sequence"/>
</dbReference>
<protein>
    <recommendedName>
        <fullName evidence="3">Avirulence D protein (AvrD)</fullName>
    </recommendedName>
</protein>
<organism evidence="1 2">
    <name type="scientific">Streptomyces daliensis</name>
    <dbReference type="NCBI Taxonomy" id="299421"/>
    <lineage>
        <taxon>Bacteria</taxon>
        <taxon>Bacillati</taxon>
        <taxon>Actinomycetota</taxon>
        <taxon>Actinomycetes</taxon>
        <taxon>Kitasatosporales</taxon>
        <taxon>Streptomycetaceae</taxon>
        <taxon>Streptomyces</taxon>
    </lineage>
</organism>
<accession>A0A8T4IJ20</accession>
<evidence type="ECO:0000313" key="2">
    <source>
        <dbReference type="Proteomes" id="UP000675554"/>
    </source>
</evidence>
<proteinExistence type="predicted"/>
<gene>
    <name evidence="1" type="ORF">KDA82_04530</name>
</gene>
<keyword evidence="2" id="KW-1185">Reference proteome</keyword>
<evidence type="ECO:0008006" key="3">
    <source>
        <dbReference type="Google" id="ProtNLM"/>
    </source>
</evidence>
<comment type="caution">
    <text evidence="1">The sequence shown here is derived from an EMBL/GenBank/DDBJ whole genome shotgun (WGS) entry which is preliminary data.</text>
</comment>
<dbReference type="EMBL" id="JAGSMN010000090">
    <property type="protein sequence ID" value="MBR7672306.1"/>
    <property type="molecule type" value="Genomic_DNA"/>
</dbReference>
<name>A0A8T4IJ20_9ACTN</name>
<evidence type="ECO:0000313" key="1">
    <source>
        <dbReference type="EMBL" id="MBR7672306.1"/>
    </source>
</evidence>
<dbReference type="InterPro" id="IPR008799">
    <property type="entry name" value="Pseudomon_AvrD"/>
</dbReference>
<dbReference type="Pfam" id="PF05655">
    <property type="entry name" value="AvrD"/>
    <property type="match status" value="1"/>
</dbReference>
<reference evidence="1" key="1">
    <citation type="submission" date="2021-04" db="EMBL/GenBank/DDBJ databases">
        <title>Sequencing of actinobacteria type strains.</title>
        <authorList>
            <person name="Nguyen G.-S."/>
            <person name="Wentzel A."/>
        </authorList>
    </citation>
    <scope>NUCLEOTIDE SEQUENCE</scope>
    <source>
        <strain evidence="1">DSM 42095</strain>
    </source>
</reference>